<feature type="binding site" evidence="8">
    <location>
        <position position="142"/>
    </location>
    <ligand>
        <name>IMP</name>
        <dbReference type="ChEBI" id="CHEBI:58053"/>
        <note>ligand shared between dimeric partners</note>
    </ligand>
</feature>
<dbReference type="InterPro" id="IPR042111">
    <property type="entry name" value="Adenylosuccinate_synth_dom3"/>
</dbReference>
<keyword evidence="2 8" id="KW-0436">Ligase</keyword>
<evidence type="ECO:0000256" key="4">
    <source>
        <dbReference type="ARBA" id="ARBA00022741"/>
    </source>
</evidence>
<keyword evidence="6 8" id="KW-0460">Magnesium</keyword>
<evidence type="ECO:0000256" key="5">
    <source>
        <dbReference type="ARBA" id="ARBA00022755"/>
    </source>
</evidence>
<dbReference type="EMBL" id="JAAGLU010000008">
    <property type="protein sequence ID" value="NEC86505.1"/>
    <property type="molecule type" value="Genomic_DNA"/>
</dbReference>
<dbReference type="RefSeq" id="WP_164313947.1">
    <property type="nucleotide sequence ID" value="NZ_JAAGLU010000008.1"/>
</dbReference>
<evidence type="ECO:0000256" key="2">
    <source>
        <dbReference type="ARBA" id="ARBA00022598"/>
    </source>
</evidence>
<evidence type="ECO:0000256" key="8">
    <source>
        <dbReference type="HAMAP-Rule" id="MF_00011"/>
    </source>
</evidence>
<feature type="binding site" evidence="8">
    <location>
        <position position="305"/>
    </location>
    <ligand>
        <name>GTP</name>
        <dbReference type="ChEBI" id="CHEBI:37565"/>
    </ligand>
</feature>
<comment type="caution">
    <text evidence="8">Lacks conserved residue(s) required for the propagation of feature annotation.</text>
</comment>
<comment type="catalytic activity">
    <reaction evidence="8">
        <text>IMP + L-aspartate + GTP = N(6)-(1,2-dicarboxyethyl)-AMP + GDP + phosphate + 2 H(+)</text>
        <dbReference type="Rhea" id="RHEA:15753"/>
        <dbReference type="ChEBI" id="CHEBI:15378"/>
        <dbReference type="ChEBI" id="CHEBI:29991"/>
        <dbReference type="ChEBI" id="CHEBI:37565"/>
        <dbReference type="ChEBI" id="CHEBI:43474"/>
        <dbReference type="ChEBI" id="CHEBI:57567"/>
        <dbReference type="ChEBI" id="CHEBI:58053"/>
        <dbReference type="ChEBI" id="CHEBI:58189"/>
        <dbReference type="EC" id="6.3.4.4"/>
    </reaction>
</comment>
<protein>
    <recommendedName>
        <fullName evidence="8">Adenylosuccinate synthetase</fullName>
        <shortName evidence="8">AMPSase</shortName>
        <shortName evidence="8">AdSS</shortName>
        <ecNumber evidence="8">6.3.4.4</ecNumber>
    </recommendedName>
    <alternativeName>
        <fullName evidence="8">IMP--aspartate ligase</fullName>
    </alternativeName>
</protein>
<feature type="binding site" evidence="8">
    <location>
        <begin position="40"/>
        <end position="42"/>
    </location>
    <ligand>
        <name>GTP</name>
        <dbReference type="ChEBI" id="CHEBI:37565"/>
    </ligand>
</feature>
<dbReference type="NCBIfam" id="NF002223">
    <property type="entry name" value="PRK01117.1"/>
    <property type="match status" value="1"/>
</dbReference>
<dbReference type="Pfam" id="PF00709">
    <property type="entry name" value="Adenylsucc_synt"/>
    <property type="match status" value="1"/>
</dbReference>
<sequence length="428" mass="46801">MALHAVVGINWGDEGKGRMIDYLAQEADLVVRYQGGNNAGHTVINHLGTFKLRLIPSGILNPGTVNVIGPGTVLDLESLDAELTELRKRGVDTSGLLLSERATVCFPFHRDQDAWEEDRLADQSYGSTRRGIAPVYGDRYLKKALQLGELLDPDHLRGRLADVVEWKNLANRALYPGRPEISLDAMTEWALDYAERLRPHICDVTPVLAEADRAGRHVIFEAQLGALRDILLGIYPYTTSSSSLAGYAPVGAGLPGRPLNLVTGVMKAFSTCVGEGPFVTEESGEWADLLRKSSGEYGVNTGRPRRIGHFDAVASRYGTLLQGADEIALTKLDSLSGQPVLRICTAYETDGTRSADFPMTHRLTRARPVYEDLPGWDEDLTGIRDFADLPAAAARYVLRIEELVGAPVRYVSVGPERDQLIDRGPGAR</sequence>
<feature type="binding site" description="in other chain" evidence="8">
    <location>
        <begin position="38"/>
        <end position="41"/>
    </location>
    <ligand>
        <name>IMP</name>
        <dbReference type="ChEBI" id="CHEBI:58053"/>
        <note>ligand shared between dimeric partners</note>
    </ligand>
</feature>
<comment type="caution">
    <text evidence="9">The sequence shown here is derived from an EMBL/GenBank/DDBJ whole genome shotgun (WGS) entry which is preliminary data.</text>
</comment>
<keyword evidence="4 8" id="KW-0547">Nucleotide-binding</keyword>
<dbReference type="FunFam" id="3.90.170.10:FF:000001">
    <property type="entry name" value="Adenylosuccinate synthetase"/>
    <property type="match status" value="1"/>
</dbReference>
<comment type="pathway">
    <text evidence="8">Purine metabolism; AMP biosynthesis via de novo pathway; AMP from IMP: step 1/2.</text>
</comment>
<feature type="active site" description="Proton acceptor" evidence="8">
    <location>
        <position position="13"/>
    </location>
</feature>
<accession>A0A6B3BQ62</accession>
<evidence type="ECO:0000313" key="9">
    <source>
        <dbReference type="EMBL" id="NEC86505.1"/>
    </source>
</evidence>
<dbReference type="GO" id="GO:0005737">
    <property type="term" value="C:cytoplasm"/>
    <property type="evidence" value="ECO:0007669"/>
    <property type="project" value="UniProtKB-SubCell"/>
</dbReference>
<dbReference type="GO" id="GO:0005525">
    <property type="term" value="F:GTP binding"/>
    <property type="evidence" value="ECO:0007669"/>
    <property type="project" value="UniProtKB-UniRule"/>
</dbReference>
<feature type="binding site" evidence="8">
    <location>
        <position position="40"/>
    </location>
    <ligand>
        <name>Mg(2+)</name>
        <dbReference type="ChEBI" id="CHEBI:18420"/>
    </ligand>
</feature>
<comment type="subunit">
    <text evidence="1 8">Homodimer.</text>
</comment>
<comment type="subcellular location">
    <subcellularLocation>
        <location evidence="8">Cytoplasm</location>
    </subcellularLocation>
</comment>
<dbReference type="GO" id="GO:0044208">
    <property type="term" value="P:'de novo' AMP biosynthetic process"/>
    <property type="evidence" value="ECO:0007669"/>
    <property type="project" value="UniProtKB-UniRule"/>
</dbReference>
<organism evidence="9">
    <name type="scientific">Streptomyces sp. SID12501</name>
    <dbReference type="NCBI Taxonomy" id="2706042"/>
    <lineage>
        <taxon>Bacteria</taxon>
        <taxon>Bacillati</taxon>
        <taxon>Actinomycetota</taxon>
        <taxon>Actinomycetes</taxon>
        <taxon>Kitasatosporales</taxon>
        <taxon>Streptomycetaceae</taxon>
        <taxon>Streptomyces</taxon>
    </lineage>
</organism>
<dbReference type="Gene3D" id="3.90.170.10">
    <property type="entry name" value="Adenylosuccinate Synthetase, subunit A, domain 3"/>
    <property type="match status" value="1"/>
</dbReference>
<feature type="binding site" description="in other chain" evidence="8">
    <location>
        <position position="239"/>
    </location>
    <ligand>
        <name>IMP</name>
        <dbReference type="ChEBI" id="CHEBI:58053"/>
        <note>ligand shared between dimeric partners</note>
    </ligand>
</feature>
<feature type="binding site" evidence="8">
    <location>
        <begin position="331"/>
        <end position="333"/>
    </location>
    <ligand>
        <name>GTP</name>
        <dbReference type="ChEBI" id="CHEBI:37565"/>
    </ligand>
</feature>
<dbReference type="PANTHER" id="PTHR11846">
    <property type="entry name" value="ADENYLOSUCCINATE SYNTHETASE"/>
    <property type="match status" value="1"/>
</dbReference>
<feature type="binding site" description="in other chain" evidence="8">
    <location>
        <position position="303"/>
    </location>
    <ligand>
        <name>IMP</name>
        <dbReference type="ChEBI" id="CHEBI:58053"/>
        <note>ligand shared between dimeric partners</note>
    </ligand>
</feature>
<dbReference type="Gene3D" id="3.40.440.10">
    <property type="entry name" value="Adenylosuccinate Synthetase, subunit A, domain 1"/>
    <property type="match status" value="1"/>
</dbReference>
<keyword evidence="8" id="KW-0963">Cytoplasm</keyword>
<gene>
    <name evidence="8" type="primary">purA</name>
    <name evidence="9" type="ORF">G3I71_11910</name>
</gene>
<comment type="cofactor">
    <cofactor evidence="8">
        <name>Mg(2+)</name>
        <dbReference type="ChEBI" id="CHEBI:18420"/>
    </cofactor>
    <text evidence="8">Binds 1 Mg(2+) ion per subunit.</text>
</comment>
<dbReference type="AlphaFoldDB" id="A0A6B3BQ62"/>
<evidence type="ECO:0000256" key="7">
    <source>
        <dbReference type="ARBA" id="ARBA00023134"/>
    </source>
</evidence>
<dbReference type="GO" id="GO:0000287">
    <property type="term" value="F:magnesium ion binding"/>
    <property type="evidence" value="ECO:0007669"/>
    <property type="project" value="UniProtKB-UniRule"/>
</dbReference>
<proteinExistence type="inferred from homology"/>
<comment type="similarity">
    <text evidence="8">Belongs to the adenylosuccinate synthetase family.</text>
</comment>
<dbReference type="CDD" id="cd03108">
    <property type="entry name" value="AdSS"/>
    <property type="match status" value="1"/>
</dbReference>
<keyword evidence="7 8" id="KW-0342">GTP-binding</keyword>
<dbReference type="HAMAP" id="MF_00011">
    <property type="entry name" value="Adenylosucc_synth"/>
    <property type="match status" value="1"/>
</dbReference>
<feature type="binding site" description="in other chain" evidence="8">
    <location>
        <position position="128"/>
    </location>
    <ligand>
        <name>IMP</name>
        <dbReference type="ChEBI" id="CHEBI:58053"/>
        <note>ligand shared between dimeric partners</note>
    </ligand>
</feature>
<feature type="binding site" evidence="8">
    <location>
        <begin position="12"/>
        <end position="18"/>
    </location>
    <ligand>
        <name>GTP</name>
        <dbReference type="ChEBI" id="CHEBI:37565"/>
    </ligand>
</feature>
<evidence type="ECO:0000256" key="1">
    <source>
        <dbReference type="ARBA" id="ARBA00011738"/>
    </source>
</evidence>
<keyword evidence="5 8" id="KW-0658">Purine biosynthesis</keyword>
<dbReference type="InterPro" id="IPR042109">
    <property type="entry name" value="Adenylosuccinate_synth_dom1"/>
</dbReference>
<feature type="active site" description="Proton donor" evidence="8">
    <location>
        <position position="41"/>
    </location>
</feature>
<name>A0A6B3BQ62_9ACTN</name>
<dbReference type="Gene3D" id="1.10.300.10">
    <property type="entry name" value="Adenylosuccinate Synthetase, subunit A, domain 2"/>
    <property type="match status" value="1"/>
</dbReference>
<dbReference type="GO" id="GO:0004019">
    <property type="term" value="F:adenylosuccinate synthase activity"/>
    <property type="evidence" value="ECO:0007669"/>
    <property type="project" value="UniProtKB-UniRule"/>
</dbReference>
<dbReference type="EC" id="6.3.4.4" evidence="8"/>
<dbReference type="GO" id="GO:0046040">
    <property type="term" value="P:IMP metabolic process"/>
    <property type="evidence" value="ECO:0007669"/>
    <property type="project" value="TreeGrafter"/>
</dbReference>
<dbReference type="InterPro" id="IPR001114">
    <property type="entry name" value="Adenylosuccinate_synthetase"/>
</dbReference>
<feature type="binding site" evidence="8">
    <location>
        <position position="13"/>
    </location>
    <ligand>
        <name>Mg(2+)</name>
        <dbReference type="ChEBI" id="CHEBI:18420"/>
    </ligand>
</feature>
<feature type="binding site" evidence="8">
    <location>
        <begin position="412"/>
        <end position="414"/>
    </location>
    <ligand>
        <name>GTP</name>
        <dbReference type="ChEBI" id="CHEBI:37565"/>
    </ligand>
</feature>
<evidence type="ECO:0000256" key="3">
    <source>
        <dbReference type="ARBA" id="ARBA00022723"/>
    </source>
</evidence>
<dbReference type="SUPFAM" id="SSF52540">
    <property type="entry name" value="P-loop containing nucleoside triphosphate hydrolases"/>
    <property type="match status" value="1"/>
</dbReference>
<keyword evidence="3 8" id="KW-0479">Metal-binding</keyword>
<feature type="binding site" description="in other chain" evidence="8">
    <location>
        <begin position="13"/>
        <end position="16"/>
    </location>
    <ligand>
        <name>IMP</name>
        <dbReference type="ChEBI" id="CHEBI:58053"/>
        <note>ligand shared between dimeric partners</note>
    </ligand>
</feature>
<feature type="binding site" evidence="8">
    <location>
        <begin position="299"/>
        <end position="305"/>
    </location>
    <ligand>
        <name>substrate</name>
    </ligand>
</feature>
<reference evidence="9" key="1">
    <citation type="submission" date="2020-01" db="EMBL/GenBank/DDBJ databases">
        <title>Insect and environment-associated Actinomycetes.</title>
        <authorList>
            <person name="Currrie C."/>
            <person name="Chevrette M."/>
            <person name="Carlson C."/>
            <person name="Stubbendieck R."/>
            <person name="Wendt-Pienkowski E."/>
        </authorList>
    </citation>
    <scope>NUCLEOTIDE SEQUENCE</scope>
    <source>
        <strain evidence="9">SID12501</strain>
    </source>
</reference>
<dbReference type="PANTHER" id="PTHR11846:SF0">
    <property type="entry name" value="ADENYLOSUCCINATE SYNTHETASE"/>
    <property type="match status" value="1"/>
</dbReference>
<dbReference type="InterPro" id="IPR042110">
    <property type="entry name" value="Adenylosuccinate_synth_dom2"/>
</dbReference>
<dbReference type="InterPro" id="IPR027417">
    <property type="entry name" value="P-loop_NTPase"/>
</dbReference>
<evidence type="ECO:0000256" key="6">
    <source>
        <dbReference type="ARBA" id="ARBA00022842"/>
    </source>
</evidence>
<dbReference type="SMART" id="SM00788">
    <property type="entry name" value="Adenylsucc_synt"/>
    <property type="match status" value="1"/>
</dbReference>
<comment type="function">
    <text evidence="8">Plays an important role in the de novo pathway of purine nucleotide biosynthesis. Catalyzes the first committed step in the biosynthesis of AMP from IMP.</text>
</comment>
<dbReference type="UniPathway" id="UPA00075">
    <property type="reaction ID" value="UER00335"/>
</dbReference>